<dbReference type="FunFam" id="3.40.50.720:FF:000388">
    <property type="entry name" value="Cinnamoyl-CoA reductase-like SNL6"/>
    <property type="match status" value="1"/>
</dbReference>
<organism evidence="5 6">
    <name type="scientific">Vitis vinifera</name>
    <name type="common">Grape</name>
    <dbReference type="NCBI Taxonomy" id="29760"/>
    <lineage>
        <taxon>Eukaryota</taxon>
        <taxon>Viridiplantae</taxon>
        <taxon>Streptophyta</taxon>
        <taxon>Embryophyta</taxon>
        <taxon>Tracheophyta</taxon>
        <taxon>Spermatophyta</taxon>
        <taxon>Magnoliopsida</taxon>
        <taxon>eudicotyledons</taxon>
        <taxon>Gunneridae</taxon>
        <taxon>Pentapetalae</taxon>
        <taxon>rosids</taxon>
        <taxon>Vitales</taxon>
        <taxon>Vitaceae</taxon>
        <taxon>Viteae</taxon>
        <taxon>Vitis</taxon>
    </lineage>
</organism>
<evidence type="ECO:0000256" key="2">
    <source>
        <dbReference type="ARBA" id="ARBA00023002"/>
    </source>
</evidence>
<gene>
    <name evidence="5" type="primary">SNL6_0</name>
    <name evidence="5" type="ORF">CK203_010986</name>
</gene>
<dbReference type="Pfam" id="PF01073">
    <property type="entry name" value="3Beta_HSD"/>
    <property type="match status" value="1"/>
</dbReference>
<dbReference type="Gene3D" id="3.40.50.720">
    <property type="entry name" value="NAD(P)-binding Rossmann-like Domain"/>
    <property type="match status" value="1"/>
</dbReference>
<dbReference type="GO" id="GO:0016616">
    <property type="term" value="F:oxidoreductase activity, acting on the CH-OH group of donors, NAD or NADP as acceptor"/>
    <property type="evidence" value="ECO:0007669"/>
    <property type="project" value="InterPro"/>
</dbReference>
<dbReference type="GO" id="GO:0006694">
    <property type="term" value="P:steroid biosynthetic process"/>
    <property type="evidence" value="ECO:0007669"/>
    <property type="project" value="InterPro"/>
</dbReference>
<name>A0A438JIB0_VITVI</name>
<proteinExistence type="inferred from homology"/>
<keyword evidence="1" id="KW-0521">NADP</keyword>
<dbReference type="AlphaFoldDB" id="A0A438JIB0"/>
<dbReference type="EMBL" id="QGNW01000040">
    <property type="protein sequence ID" value="RVX08680.1"/>
    <property type="molecule type" value="Genomic_DNA"/>
</dbReference>
<protein>
    <submittedName>
        <fullName evidence="5">Cinnamoyl-CoA reductase-like SNL6</fullName>
    </submittedName>
</protein>
<evidence type="ECO:0000313" key="6">
    <source>
        <dbReference type="Proteomes" id="UP000288805"/>
    </source>
</evidence>
<reference evidence="5 6" key="1">
    <citation type="journal article" date="2018" name="PLoS Genet.">
        <title>Population sequencing reveals clonal diversity and ancestral inbreeding in the grapevine cultivar Chardonnay.</title>
        <authorList>
            <person name="Roach M.J."/>
            <person name="Johnson D.L."/>
            <person name="Bohlmann J."/>
            <person name="van Vuuren H.J."/>
            <person name="Jones S.J."/>
            <person name="Pretorius I.S."/>
            <person name="Schmidt S.A."/>
            <person name="Borneman A.R."/>
        </authorList>
    </citation>
    <scope>NUCLEOTIDE SEQUENCE [LARGE SCALE GENOMIC DNA]</scope>
    <source>
        <strain evidence="6">cv. Chardonnay</strain>
        <tissue evidence="5">Leaf</tissue>
    </source>
</reference>
<dbReference type="InterPro" id="IPR002225">
    <property type="entry name" value="3Beta_OHSteriod_DH/Estase"/>
</dbReference>
<dbReference type="SUPFAM" id="SSF51735">
    <property type="entry name" value="NAD(P)-binding Rossmann-fold domains"/>
    <property type="match status" value="1"/>
</dbReference>
<dbReference type="Proteomes" id="UP000288805">
    <property type="component" value="Unassembled WGS sequence"/>
</dbReference>
<evidence type="ECO:0000256" key="3">
    <source>
        <dbReference type="RuleBase" id="RU004475"/>
    </source>
</evidence>
<dbReference type="InterPro" id="IPR050425">
    <property type="entry name" value="NAD(P)_dehydrat-like"/>
</dbReference>
<comment type="caution">
    <text evidence="5">The sequence shown here is derived from an EMBL/GenBank/DDBJ whole genome shotgun (WGS) entry which is preliminary data.</text>
</comment>
<feature type="domain" description="3-beta hydroxysteroid dehydrogenase/isomerase" evidence="4">
    <location>
        <begin position="62"/>
        <end position="291"/>
    </location>
</feature>
<comment type="similarity">
    <text evidence="3">Belongs to the 3-beta-HSD family.</text>
</comment>
<keyword evidence="2 3" id="KW-0560">Oxidoreductase</keyword>
<sequence length="361" mass="39260">MGFVRNDEIHRQELEDFRRMLLASAGAYKVNAHEHRGEEGTRAGKAKIGTAQDDEEEKLVCVTSGVSFLGLALVNKLLSRGYSVRVIVDSEGDVEKVEEMRRNNSNIWPVTAKLSEVESLEAAMEGCRGVFHTSGFVDPAGLTGYSKAMAGIEVKASENVMEACARTPSVKGCVLTSSLLACVWQGGSNADPSPIVDHDSWSDEAFCLDRKLWYAWGKLKAEKAAWRVAEEKGLRLSTICPALVTGPEFYRRNPTATLAYLKGAYEMYGSGLLATVDVTRLAEAHVVVFEAMSKASFGRYICFDSVVGGEAEAENLAAETGMPLNRITGDGSLSFSTRFELSDGRLSGLMSRTSCYSESQE</sequence>
<evidence type="ECO:0000313" key="5">
    <source>
        <dbReference type="EMBL" id="RVX08680.1"/>
    </source>
</evidence>
<evidence type="ECO:0000259" key="4">
    <source>
        <dbReference type="Pfam" id="PF01073"/>
    </source>
</evidence>
<dbReference type="InterPro" id="IPR036291">
    <property type="entry name" value="NAD(P)-bd_dom_sf"/>
</dbReference>
<accession>A0A438JIB0</accession>
<dbReference type="PANTHER" id="PTHR10366:SF483">
    <property type="entry name" value="CINNAMOYL COA REDUCTASE-LIKE PROTEIN"/>
    <property type="match status" value="1"/>
</dbReference>
<evidence type="ECO:0000256" key="1">
    <source>
        <dbReference type="ARBA" id="ARBA00022857"/>
    </source>
</evidence>
<dbReference type="PANTHER" id="PTHR10366">
    <property type="entry name" value="NAD DEPENDENT EPIMERASE/DEHYDRATASE"/>
    <property type="match status" value="1"/>
</dbReference>